<dbReference type="InterPro" id="IPR029063">
    <property type="entry name" value="SAM-dependent_MTases_sf"/>
</dbReference>
<dbReference type="EMBL" id="MLCF01000052">
    <property type="protein sequence ID" value="OIV37451.1"/>
    <property type="molecule type" value="Genomic_DNA"/>
</dbReference>
<feature type="domain" description="Methyltransferase type 12" evidence="1">
    <location>
        <begin position="46"/>
        <end position="130"/>
    </location>
</feature>
<reference evidence="2 3" key="1">
    <citation type="submission" date="2016-10" db="EMBL/GenBank/DDBJ databases">
        <title>Genome sequence of Streptomyces gilvigriseus MUSC 26.</title>
        <authorList>
            <person name="Lee L.-H."/>
            <person name="Ser H.-L."/>
        </authorList>
    </citation>
    <scope>NUCLEOTIDE SEQUENCE [LARGE SCALE GENOMIC DNA]</scope>
    <source>
        <strain evidence="2 3">MUSC 26</strain>
    </source>
</reference>
<protein>
    <recommendedName>
        <fullName evidence="1">Methyltransferase type 12 domain-containing protein</fullName>
    </recommendedName>
</protein>
<dbReference type="CDD" id="cd02440">
    <property type="entry name" value="AdoMet_MTases"/>
    <property type="match status" value="1"/>
</dbReference>
<gene>
    <name evidence="2" type="ORF">BIV57_10810</name>
</gene>
<name>A0A1J7BFJ9_9ACTN</name>
<dbReference type="InterPro" id="IPR013217">
    <property type="entry name" value="Methyltransf_12"/>
</dbReference>
<evidence type="ECO:0000259" key="1">
    <source>
        <dbReference type="Pfam" id="PF08242"/>
    </source>
</evidence>
<dbReference type="RefSeq" id="WP_071656560.1">
    <property type="nucleotide sequence ID" value="NZ_MLCF01000052.1"/>
</dbReference>
<comment type="caution">
    <text evidence="2">The sequence shown here is derived from an EMBL/GenBank/DDBJ whole genome shotgun (WGS) entry which is preliminary data.</text>
</comment>
<dbReference type="Gene3D" id="3.40.50.150">
    <property type="entry name" value="Vaccinia Virus protein VP39"/>
    <property type="match status" value="1"/>
</dbReference>
<dbReference type="STRING" id="1428644.BIV57_10810"/>
<sequence length="259" mass="28447">MTYSFSNSASTGHEQLDLLASLLDGKTQGHIEALDLPEAAQCWIPGAGSGTIARWLAERDPQGLVLATDIDPKIDEPLPKNLIIEVHDLTTDPYRTGWDLIAIRLVLCHLPQRQQILQQMAAALKPGGWLLIEDWGWSAPPSAYAAPTPADAALFDTMSDANLTQLQDRGADPAWAESLQQHMDQHLTDVQGWRYDERWEGGSPGCRLHAINLAQHRERLLADGITADELDRAAALLTDPALRTYAYALHACAGRRPPL</sequence>
<dbReference type="Pfam" id="PF08242">
    <property type="entry name" value="Methyltransf_12"/>
    <property type="match status" value="1"/>
</dbReference>
<evidence type="ECO:0000313" key="2">
    <source>
        <dbReference type="EMBL" id="OIV37451.1"/>
    </source>
</evidence>
<proteinExistence type="predicted"/>
<dbReference type="AlphaFoldDB" id="A0A1J7BFJ9"/>
<dbReference type="Proteomes" id="UP000243342">
    <property type="component" value="Unassembled WGS sequence"/>
</dbReference>
<keyword evidence="3" id="KW-1185">Reference proteome</keyword>
<accession>A0A1J7BFJ9</accession>
<dbReference type="OrthoDB" id="3469983at2"/>
<dbReference type="SUPFAM" id="SSF53335">
    <property type="entry name" value="S-adenosyl-L-methionine-dependent methyltransferases"/>
    <property type="match status" value="1"/>
</dbReference>
<organism evidence="2 3">
    <name type="scientific">Mangrovactinospora gilvigrisea</name>
    <dbReference type="NCBI Taxonomy" id="1428644"/>
    <lineage>
        <taxon>Bacteria</taxon>
        <taxon>Bacillati</taxon>
        <taxon>Actinomycetota</taxon>
        <taxon>Actinomycetes</taxon>
        <taxon>Kitasatosporales</taxon>
        <taxon>Streptomycetaceae</taxon>
        <taxon>Mangrovactinospora</taxon>
    </lineage>
</organism>
<evidence type="ECO:0000313" key="3">
    <source>
        <dbReference type="Proteomes" id="UP000243342"/>
    </source>
</evidence>